<evidence type="ECO:0000313" key="2">
    <source>
        <dbReference type="EMBL" id="GGF21999.1"/>
    </source>
</evidence>
<dbReference type="SUPFAM" id="SSF47598">
    <property type="entry name" value="Ribbon-helix-helix"/>
    <property type="match status" value="1"/>
</dbReference>
<dbReference type="EMBL" id="BMJQ01000007">
    <property type="protein sequence ID" value="GGF21999.1"/>
    <property type="molecule type" value="Genomic_DNA"/>
</dbReference>
<dbReference type="InterPro" id="IPR010985">
    <property type="entry name" value="Ribbon_hlx_hlx"/>
</dbReference>
<comment type="caution">
    <text evidence="2">The sequence shown here is derived from an EMBL/GenBank/DDBJ whole genome shotgun (WGS) entry which is preliminary data.</text>
</comment>
<dbReference type="AlphaFoldDB" id="A0A8J3E3V7"/>
<organism evidence="2 3">
    <name type="scientific">Aliidongia dinghuensis</name>
    <dbReference type="NCBI Taxonomy" id="1867774"/>
    <lineage>
        <taxon>Bacteria</taxon>
        <taxon>Pseudomonadati</taxon>
        <taxon>Pseudomonadota</taxon>
        <taxon>Alphaproteobacteria</taxon>
        <taxon>Rhodospirillales</taxon>
        <taxon>Dongiaceae</taxon>
        <taxon>Aliidongia</taxon>
    </lineage>
</organism>
<keyword evidence="3" id="KW-1185">Reference proteome</keyword>
<dbReference type="InterPro" id="IPR052991">
    <property type="entry name" value="Non-func_TypeII_TA_Antitoxin"/>
</dbReference>
<dbReference type="PANTHER" id="PTHR40688:SF2">
    <property type="entry name" value="RIBBON-HELIX-HELIX PROTEIN COPG DOMAIN-CONTAINING PROTEIN"/>
    <property type="match status" value="1"/>
</dbReference>
<evidence type="ECO:0000313" key="3">
    <source>
        <dbReference type="Proteomes" id="UP000646365"/>
    </source>
</evidence>
<protein>
    <recommendedName>
        <fullName evidence="1">Ribbon-helix-helix protein CopG domain-containing protein</fullName>
    </recommendedName>
</protein>
<feature type="domain" description="Ribbon-helix-helix protein CopG" evidence="1">
    <location>
        <begin position="4"/>
        <end position="42"/>
    </location>
</feature>
<dbReference type="RefSeq" id="WP_189047132.1">
    <property type="nucleotide sequence ID" value="NZ_BMJQ01000007.1"/>
</dbReference>
<reference evidence="2" key="1">
    <citation type="journal article" date="2014" name="Int. J. Syst. Evol. Microbiol.">
        <title>Complete genome sequence of Corynebacterium casei LMG S-19264T (=DSM 44701T), isolated from a smear-ripened cheese.</title>
        <authorList>
            <consortium name="US DOE Joint Genome Institute (JGI-PGF)"/>
            <person name="Walter F."/>
            <person name="Albersmeier A."/>
            <person name="Kalinowski J."/>
            <person name="Ruckert C."/>
        </authorList>
    </citation>
    <scope>NUCLEOTIDE SEQUENCE</scope>
    <source>
        <strain evidence="2">CGMCC 1.15725</strain>
    </source>
</reference>
<dbReference type="InterPro" id="IPR002145">
    <property type="entry name" value="CopG"/>
</dbReference>
<evidence type="ECO:0000259" key="1">
    <source>
        <dbReference type="Pfam" id="PF01402"/>
    </source>
</evidence>
<gene>
    <name evidence="2" type="ORF">GCM10011611_30110</name>
</gene>
<proteinExistence type="predicted"/>
<accession>A0A8J3E3V7</accession>
<dbReference type="GO" id="GO:0006355">
    <property type="term" value="P:regulation of DNA-templated transcription"/>
    <property type="evidence" value="ECO:0007669"/>
    <property type="project" value="InterPro"/>
</dbReference>
<dbReference type="CDD" id="cd22233">
    <property type="entry name" value="RHH_CopAso-like"/>
    <property type="match status" value="1"/>
</dbReference>
<dbReference type="Proteomes" id="UP000646365">
    <property type="component" value="Unassembled WGS sequence"/>
</dbReference>
<name>A0A8J3E3V7_9PROT</name>
<dbReference type="Pfam" id="PF01402">
    <property type="entry name" value="RHH_1"/>
    <property type="match status" value="1"/>
</dbReference>
<sequence length="80" mass="8552">MSAFTVRLPEDVTAKLDALAAKLDRSRSYVAAQAISDFVAREAAHLVEIEAGLDEARHGDFATTDDVATVLEKYGALASK</sequence>
<dbReference type="PANTHER" id="PTHR40688">
    <property type="match status" value="1"/>
</dbReference>
<reference evidence="2" key="2">
    <citation type="submission" date="2020-09" db="EMBL/GenBank/DDBJ databases">
        <authorList>
            <person name="Sun Q."/>
            <person name="Zhou Y."/>
        </authorList>
    </citation>
    <scope>NUCLEOTIDE SEQUENCE</scope>
    <source>
        <strain evidence="2">CGMCC 1.15725</strain>
    </source>
</reference>